<protein>
    <submittedName>
        <fullName evidence="1">Uncharacterized protein</fullName>
    </submittedName>
</protein>
<name>A0ABN2P8D8_9MICC</name>
<evidence type="ECO:0000313" key="2">
    <source>
        <dbReference type="Proteomes" id="UP001500784"/>
    </source>
</evidence>
<organism evidence="1 2">
    <name type="scientific">Arthrobacter gandavensis</name>
    <dbReference type="NCBI Taxonomy" id="169960"/>
    <lineage>
        <taxon>Bacteria</taxon>
        <taxon>Bacillati</taxon>
        <taxon>Actinomycetota</taxon>
        <taxon>Actinomycetes</taxon>
        <taxon>Micrococcales</taxon>
        <taxon>Micrococcaceae</taxon>
        <taxon>Arthrobacter</taxon>
    </lineage>
</organism>
<gene>
    <name evidence="1" type="ORF">GCM10009688_18680</name>
</gene>
<proteinExistence type="predicted"/>
<comment type="caution">
    <text evidence="1">The sequence shown here is derived from an EMBL/GenBank/DDBJ whole genome shotgun (WGS) entry which is preliminary data.</text>
</comment>
<accession>A0ABN2P8D8</accession>
<evidence type="ECO:0000313" key="1">
    <source>
        <dbReference type="EMBL" id="GAA1914049.1"/>
    </source>
</evidence>
<dbReference type="Proteomes" id="UP001500784">
    <property type="component" value="Unassembled WGS sequence"/>
</dbReference>
<keyword evidence="2" id="KW-1185">Reference proteome</keyword>
<dbReference type="EMBL" id="BAAALV010000002">
    <property type="protein sequence ID" value="GAA1914049.1"/>
    <property type="molecule type" value="Genomic_DNA"/>
</dbReference>
<dbReference type="RefSeq" id="WP_152226847.1">
    <property type="nucleotide sequence ID" value="NZ_BAAALV010000002.1"/>
</dbReference>
<sequence length="99" mass="10753">MNDSDRFAAAAVEGLLSGQRTTFDVSEGTAFFTPIMVLGSMDVNQELKSFNAALLRCIHVFETAPALGRSVQVKTATEDLAASHIRLVQLIRQDLNAKD</sequence>
<reference evidence="1 2" key="1">
    <citation type="journal article" date="2019" name="Int. J. Syst. Evol. Microbiol.">
        <title>The Global Catalogue of Microorganisms (GCM) 10K type strain sequencing project: providing services to taxonomists for standard genome sequencing and annotation.</title>
        <authorList>
            <consortium name="The Broad Institute Genomics Platform"/>
            <consortium name="The Broad Institute Genome Sequencing Center for Infectious Disease"/>
            <person name="Wu L."/>
            <person name="Ma J."/>
        </authorList>
    </citation>
    <scope>NUCLEOTIDE SEQUENCE [LARGE SCALE GENOMIC DNA]</scope>
    <source>
        <strain evidence="1 2">JCM 13316</strain>
    </source>
</reference>